<dbReference type="EMBL" id="JANAWD010000321">
    <property type="protein sequence ID" value="KAJ3481440.1"/>
    <property type="molecule type" value="Genomic_DNA"/>
</dbReference>
<sequence>MPPTFKRERLHSIVGRCKKTSQFERESSSTHSSHASASSSSTSPSLTSSPSSSTPQLPLKTEDMRLHIRKVIRRQVPRETLLALRGQHASQYIELMQQILDDDDAHHQNDETDPAERKRTHQLRSLLVKLSKESGILPKALFVEGVMCENREGHRHLDGETGQEGICTKSTQAFSREAVVWRQLGHPHILPFLGVDDHTFGPRLCMVSPWMTFGSIMQCISELVADGNPIPFERWANVLIDAELRVKLADFGLSIFTDTSTASWNSFSGGAVRWLAPEILSGGRPTFSSDMYAFGCLCLEIYTHQHPFPDCDKDAQVISAVLSGQRPQLPHCTTSFQKSVFKLAEYCWLENPSERPDTRFVSRNLKDTTNAVFEYDIIFSNGDSTESPVQPLAHRTTLFSPSLSCDDNPPVTVGSSGPSPPTNPSPTPFNQEASPMNCSPWSMASTHSSPFILVSAHSSPFFVVPCHPNGSNTPPFMPTQT</sequence>
<feature type="compositionally biased region" description="Low complexity" evidence="5">
    <location>
        <begin position="408"/>
        <end position="417"/>
    </location>
</feature>
<comment type="caution">
    <text evidence="7">The sequence shown here is derived from an EMBL/GenBank/DDBJ whole genome shotgun (WGS) entry which is preliminary data.</text>
</comment>
<dbReference type="GO" id="GO:0005524">
    <property type="term" value="F:ATP binding"/>
    <property type="evidence" value="ECO:0007669"/>
    <property type="project" value="UniProtKB-KW"/>
</dbReference>
<dbReference type="InterPro" id="IPR000719">
    <property type="entry name" value="Prot_kinase_dom"/>
</dbReference>
<dbReference type="InterPro" id="IPR051681">
    <property type="entry name" value="Ser/Thr_Kinases-Pseudokinases"/>
</dbReference>
<keyword evidence="4" id="KW-0067">ATP-binding</keyword>
<feature type="region of interest" description="Disordered" evidence="5">
    <location>
        <begin position="403"/>
        <end position="436"/>
    </location>
</feature>
<dbReference type="PANTHER" id="PTHR44329:SF288">
    <property type="entry name" value="MITOGEN-ACTIVATED PROTEIN KINASE KINASE KINASE 20"/>
    <property type="match status" value="1"/>
</dbReference>
<keyword evidence="2" id="KW-0547">Nucleotide-binding</keyword>
<evidence type="ECO:0000313" key="8">
    <source>
        <dbReference type="Proteomes" id="UP001212997"/>
    </source>
</evidence>
<evidence type="ECO:0000256" key="3">
    <source>
        <dbReference type="ARBA" id="ARBA00022777"/>
    </source>
</evidence>
<dbReference type="Pfam" id="PF07714">
    <property type="entry name" value="PK_Tyr_Ser-Thr"/>
    <property type="match status" value="1"/>
</dbReference>
<gene>
    <name evidence="7" type="ORF">NLI96_g7663</name>
</gene>
<dbReference type="Gene3D" id="1.10.510.10">
    <property type="entry name" value="Transferase(Phosphotransferase) domain 1"/>
    <property type="match status" value="2"/>
</dbReference>
<proteinExistence type="predicted"/>
<dbReference type="InterPro" id="IPR011009">
    <property type="entry name" value="Kinase-like_dom_sf"/>
</dbReference>
<dbReference type="PANTHER" id="PTHR44329">
    <property type="entry name" value="SERINE/THREONINE-PROTEIN KINASE TNNI3K-RELATED"/>
    <property type="match status" value="1"/>
</dbReference>
<reference evidence="7" key="1">
    <citation type="submission" date="2022-07" db="EMBL/GenBank/DDBJ databases">
        <title>Genome Sequence of Physisporinus lineatus.</title>
        <authorList>
            <person name="Buettner E."/>
        </authorList>
    </citation>
    <scope>NUCLEOTIDE SEQUENCE</scope>
    <source>
        <strain evidence="7">VT162</strain>
    </source>
</reference>
<evidence type="ECO:0000259" key="6">
    <source>
        <dbReference type="PROSITE" id="PS50011"/>
    </source>
</evidence>
<evidence type="ECO:0000256" key="1">
    <source>
        <dbReference type="ARBA" id="ARBA00022679"/>
    </source>
</evidence>
<dbReference type="InterPro" id="IPR001245">
    <property type="entry name" value="Ser-Thr/Tyr_kinase_cat_dom"/>
</dbReference>
<dbReference type="GO" id="GO:0004674">
    <property type="term" value="F:protein serine/threonine kinase activity"/>
    <property type="evidence" value="ECO:0007669"/>
    <property type="project" value="TreeGrafter"/>
</dbReference>
<feature type="compositionally biased region" description="Pro residues" evidence="5">
    <location>
        <begin position="418"/>
        <end position="427"/>
    </location>
</feature>
<name>A0AAD5V3J4_9APHY</name>
<dbReference type="Proteomes" id="UP001212997">
    <property type="component" value="Unassembled WGS sequence"/>
</dbReference>
<feature type="region of interest" description="Disordered" evidence="5">
    <location>
        <begin position="1"/>
        <end position="62"/>
    </location>
</feature>
<organism evidence="7 8">
    <name type="scientific">Meripilus lineatus</name>
    <dbReference type="NCBI Taxonomy" id="2056292"/>
    <lineage>
        <taxon>Eukaryota</taxon>
        <taxon>Fungi</taxon>
        <taxon>Dikarya</taxon>
        <taxon>Basidiomycota</taxon>
        <taxon>Agaricomycotina</taxon>
        <taxon>Agaricomycetes</taxon>
        <taxon>Polyporales</taxon>
        <taxon>Meripilaceae</taxon>
        <taxon>Meripilus</taxon>
    </lineage>
</organism>
<feature type="compositionally biased region" description="Low complexity" evidence="5">
    <location>
        <begin position="29"/>
        <end position="54"/>
    </location>
</feature>
<keyword evidence="3" id="KW-0418">Kinase</keyword>
<keyword evidence="8" id="KW-1185">Reference proteome</keyword>
<accession>A0AAD5V3J4</accession>
<feature type="domain" description="Protein kinase" evidence="6">
    <location>
        <begin position="79"/>
        <end position="373"/>
    </location>
</feature>
<evidence type="ECO:0000313" key="7">
    <source>
        <dbReference type="EMBL" id="KAJ3481440.1"/>
    </source>
</evidence>
<keyword evidence="1" id="KW-0808">Transferase</keyword>
<dbReference type="AlphaFoldDB" id="A0AAD5V3J4"/>
<evidence type="ECO:0000256" key="2">
    <source>
        <dbReference type="ARBA" id="ARBA00022741"/>
    </source>
</evidence>
<evidence type="ECO:0000256" key="4">
    <source>
        <dbReference type="ARBA" id="ARBA00022840"/>
    </source>
</evidence>
<dbReference type="SUPFAM" id="SSF56112">
    <property type="entry name" value="Protein kinase-like (PK-like)"/>
    <property type="match status" value="1"/>
</dbReference>
<feature type="compositionally biased region" description="Basic and acidic residues" evidence="5">
    <location>
        <begin position="1"/>
        <end position="11"/>
    </location>
</feature>
<protein>
    <recommendedName>
        <fullName evidence="6">Protein kinase domain-containing protein</fullName>
    </recommendedName>
</protein>
<dbReference type="PROSITE" id="PS50011">
    <property type="entry name" value="PROTEIN_KINASE_DOM"/>
    <property type="match status" value="1"/>
</dbReference>
<evidence type="ECO:0000256" key="5">
    <source>
        <dbReference type="SAM" id="MobiDB-lite"/>
    </source>
</evidence>